<dbReference type="GO" id="GO:0004252">
    <property type="term" value="F:serine-type endopeptidase activity"/>
    <property type="evidence" value="ECO:0007669"/>
    <property type="project" value="UniProtKB-UniRule"/>
</dbReference>
<dbReference type="CDD" id="cd04077">
    <property type="entry name" value="Peptidases_S8_PCSK9_ProteinaseK_like"/>
    <property type="match status" value="1"/>
</dbReference>
<dbReference type="PROSITE" id="PS00138">
    <property type="entry name" value="SUBTILASE_SER"/>
    <property type="match status" value="1"/>
</dbReference>
<keyword evidence="8" id="KW-0732">Signal</keyword>
<dbReference type="Proteomes" id="UP000619260">
    <property type="component" value="Unassembled WGS sequence"/>
</dbReference>
<dbReference type="InterPro" id="IPR050131">
    <property type="entry name" value="Peptidase_S8_subtilisin-like"/>
</dbReference>
<dbReference type="InterPro" id="IPR000209">
    <property type="entry name" value="Peptidase_S8/S53_dom"/>
</dbReference>
<organism evidence="11 12">
    <name type="scientific">Virgisporangium aliadipatigenens</name>
    <dbReference type="NCBI Taxonomy" id="741659"/>
    <lineage>
        <taxon>Bacteria</taxon>
        <taxon>Bacillati</taxon>
        <taxon>Actinomycetota</taxon>
        <taxon>Actinomycetes</taxon>
        <taxon>Micromonosporales</taxon>
        <taxon>Micromonosporaceae</taxon>
        <taxon>Virgisporangium</taxon>
    </lineage>
</organism>
<dbReference type="PROSITE" id="PS51892">
    <property type="entry name" value="SUBTILASE"/>
    <property type="match status" value="1"/>
</dbReference>
<evidence type="ECO:0000256" key="5">
    <source>
        <dbReference type="PIRSR" id="PIRSR615500-1"/>
    </source>
</evidence>
<dbReference type="InterPro" id="IPR023827">
    <property type="entry name" value="Peptidase_S8_Asp-AS"/>
</dbReference>
<dbReference type="PROSITE" id="PS00137">
    <property type="entry name" value="SUBTILASE_HIS"/>
    <property type="match status" value="1"/>
</dbReference>
<accession>A0A8J3YJD7</accession>
<dbReference type="Pfam" id="PF00082">
    <property type="entry name" value="Peptidase_S8"/>
    <property type="match status" value="1"/>
</dbReference>
<evidence type="ECO:0000256" key="6">
    <source>
        <dbReference type="PROSITE-ProRule" id="PRU01240"/>
    </source>
</evidence>
<dbReference type="InterPro" id="IPR022398">
    <property type="entry name" value="Peptidase_S8_His-AS"/>
</dbReference>
<dbReference type="PROSITE" id="PS00136">
    <property type="entry name" value="SUBTILASE_ASP"/>
    <property type="match status" value="1"/>
</dbReference>
<dbReference type="PRINTS" id="PR00723">
    <property type="entry name" value="SUBTILISIN"/>
</dbReference>
<feature type="active site" description="Charge relay system" evidence="5 6">
    <location>
        <position position="192"/>
    </location>
</feature>
<dbReference type="FunFam" id="3.40.50.200:FF:000014">
    <property type="entry name" value="Proteinase K"/>
    <property type="match status" value="1"/>
</dbReference>
<feature type="signal peptide" evidence="8">
    <location>
        <begin position="1"/>
        <end position="22"/>
    </location>
</feature>
<dbReference type="SUPFAM" id="SSF52743">
    <property type="entry name" value="Subtilisin-like"/>
    <property type="match status" value="1"/>
</dbReference>
<evidence type="ECO:0000256" key="2">
    <source>
        <dbReference type="ARBA" id="ARBA00022670"/>
    </source>
</evidence>
<dbReference type="InterPro" id="IPR037045">
    <property type="entry name" value="S8pro/Inhibitor_I9_sf"/>
</dbReference>
<comment type="caution">
    <text evidence="11">The sequence shown here is derived from an EMBL/GenBank/DDBJ whole genome shotgun (WGS) entry which is preliminary data.</text>
</comment>
<dbReference type="GO" id="GO:0006508">
    <property type="term" value="P:proteolysis"/>
    <property type="evidence" value="ECO:0007669"/>
    <property type="project" value="UniProtKB-KW"/>
</dbReference>
<feature type="active site" description="Charge relay system" evidence="5 6">
    <location>
        <position position="344"/>
    </location>
</feature>
<dbReference type="Gene3D" id="3.30.70.80">
    <property type="entry name" value="Peptidase S8 propeptide/proteinase inhibitor I9"/>
    <property type="match status" value="1"/>
</dbReference>
<evidence type="ECO:0000256" key="1">
    <source>
        <dbReference type="ARBA" id="ARBA00011073"/>
    </source>
</evidence>
<comment type="similarity">
    <text evidence="1 6 7">Belongs to the peptidase S8 family.</text>
</comment>
<reference evidence="11" key="1">
    <citation type="submission" date="2021-01" db="EMBL/GenBank/DDBJ databases">
        <title>Whole genome shotgun sequence of Virgisporangium aliadipatigenens NBRC 105644.</title>
        <authorList>
            <person name="Komaki H."/>
            <person name="Tamura T."/>
        </authorList>
    </citation>
    <scope>NUCLEOTIDE SEQUENCE</scope>
    <source>
        <strain evidence="11">NBRC 105644</strain>
    </source>
</reference>
<gene>
    <name evidence="11" type="ORF">Val02_19960</name>
</gene>
<dbReference type="Gene3D" id="3.40.50.200">
    <property type="entry name" value="Peptidase S8/S53 domain"/>
    <property type="match status" value="1"/>
</dbReference>
<dbReference type="InterPro" id="IPR023828">
    <property type="entry name" value="Peptidase_S8_Ser-AS"/>
</dbReference>
<sequence>MKEVLSARRAVLALGLATAATAATVLAMGSAASAAPVGDIQVAGGPTAVADSYIVVLKSDASSVDSTAGRLVSRHGGTVRQTYSAALRGFEVTVGEAAAKRIAADPAVAYVEQNHVVSIAATQTNPPSWGLDRIDQRNLPLNSSYTYPNTASNVRAYIIDTGIRFNHSTFGGRATSGYDAVDGGSADDCNGHGTHVAGTVGGSQYGVAKGVAIVGVRVLNCSGSGTVAQVVAGVNWVRANAVKPAVANMSLGGGVSTSIDTAVANAVSSGVTFALAAGNSNANACNSSPARVASAITVGATDRNDNRASFSNYGSCVDIFAPGVGITSAWYTSTTATNSISGTSMASPHVAGAAALILSAHTGYTPAQVASAMTGVATSGVVVNPGSGSPNRLLFVSQTP</sequence>
<keyword evidence="3 6" id="KW-0378">Hydrolase</keyword>
<dbReference type="PANTHER" id="PTHR43806">
    <property type="entry name" value="PEPTIDASE S8"/>
    <property type="match status" value="1"/>
</dbReference>
<feature type="chain" id="PRO_5038884953" description="Serine protease" evidence="8">
    <location>
        <begin position="23"/>
        <end position="400"/>
    </location>
</feature>
<dbReference type="AlphaFoldDB" id="A0A8J3YJD7"/>
<dbReference type="Pfam" id="PF05922">
    <property type="entry name" value="Inhibitor_I9"/>
    <property type="match status" value="1"/>
</dbReference>
<keyword evidence="2 6" id="KW-0645">Protease</keyword>
<dbReference type="EMBL" id="BOPF01000006">
    <property type="protein sequence ID" value="GIJ45110.1"/>
    <property type="molecule type" value="Genomic_DNA"/>
</dbReference>
<evidence type="ECO:0000259" key="10">
    <source>
        <dbReference type="Pfam" id="PF05922"/>
    </source>
</evidence>
<evidence type="ECO:0000256" key="4">
    <source>
        <dbReference type="ARBA" id="ARBA00022825"/>
    </source>
</evidence>
<dbReference type="GO" id="GO:0005615">
    <property type="term" value="C:extracellular space"/>
    <property type="evidence" value="ECO:0007669"/>
    <property type="project" value="TreeGrafter"/>
</dbReference>
<dbReference type="InterPro" id="IPR034193">
    <property type="entry name" value="PCSK9_ProteinaseK-like"/>
</dbReference>
<name>A0A8J3YJD7_9ACTN</name>
<dbReference type="InterPro" id="IPR036852">
    <property type="entry name" value="Peptidase_S8/S53_dom_sf"/>
</dbReference>
<feature type="domain" description="Inhibitor I9" evidence="10">
    <location>
        <begin position="52"/>
        <end position="119"/>
    </location>
</feature>
<feature type="domain" description="Peptidase S8/S53" evidence="9">
    <location>
        <begin position="158"/>
        <end position="377"/>
    </location>
</feature>
<evidence type="ECO:0000256" key="3">
    <source>
        <dbReference type="ARBA" id="ARBA00022801"/>
    </source>
</evidence>
<feature type="active site" description="Charge relay system" evidence="5 6">
    <location>
        <position position="160"/>
    </location>
</feature>
<evidence type="ECO:0000313" key="12">
    <source>
        <dbReference type="Proteomes" id="UP000619260"/>
    </source>
</evidence>
<proteinExistence type="inferred from homology"/>
<dbReference type="PANTHER" id="PTHR43806:SF11">
    <property type="entry name" value="CEREVISIN-RELATED"/>
    <property type="match status" value="1"/>
</dbReference>
<evidence type="ECO:0000256" key="8">
    <source>
        <dbReference type="SAM" id="SignalP"/>
    </source>
</evidence>
<evidence type="ECO:0000259" key="9">
    <source>
        <dbReference type="Pfam" id="PF00082"/>
    </source>
</evidence>
<evidence type="ECO:0000313" key="11">
    <source>
        <dbReference type="EMBL" id="GIJ45110.1"/>
    </source>
</evidence>
<keyword evidence="12" id="KW-1185">Reference proteome</keyword>
<protein>
    <recommendedName>
        <fullName evidence="13">Serine protease</fullName>
    </recommendedName>
</protein>
<dbReference type="PROSITE" id="PS51318">
    <property type="entry name" value="TAT"/>
    <property type="match status" value="1"/>
</dbReference>
<evidence type="ECO:0000256" key="7">
    <source>
        <dbReference type="RuleBase" id="RU003355"/>
    </source>
</evidence>
<dbReference type="InterPro" id="IPR010259">
    <property type="entry name" value="S8pro/Inhibitor_I9"/>
</dbReference>
<evidence type="ECO:0008006" key="13">
    <source>
        <dbReference type="Google" id="ProtNLM"/>
    </source>
</evidence>
<dbReference type="RefSeq" id="WP_203898663.1">
    <property type="nucleotide sequence ID" value="NZ_BOPF01000006.1"/>
</dbReference>
<keyword evidence="4 6" id="KW-0720">Serine protease</keyword>
<dbReference type="InterPro" id="IPR006311">
    <property type="entry name" value="TAT_signal"/>
</dbReference>
<dbReference type="SUPFAM" id="SSF54897">
    <property type="entry name" value="Protease propeptides/inhibitors"/>
    <property type="match status" value="1"/>
</dbReference>
<dbReference type="InterPro" id="IPR015500">
    <property type="entry name" value="Peptidase_S8_subtilisin-rel"/>
</dbReference>